<evidence type="ECO:0000256" key="9">
    <source>
        <dbReference type="ARBA" id="ARBA00023118"/>
    </source>
</evidence>
<dbReference type="GO" id="GO:0051607">
    <property type="term" value="P:defense response to virus"/>
    <property type="evidence" value="ECO:0007669"/>
    <property type="project" value="UniProtKB-KW"/>
</dbReference>
<evidence type="ECO:0000313" key="14">
    <source>
        <dbReference type="Proteomes" id="UP000185612"/>
    </source>
</evidence>
<dbReference type="NCBIfam" id="TIGR01596">
    <property type="entry name" value="cas3_HD"/>
    <property type="match status" value="1"/>
</dbReference>
<feature type="domain" description="HD Cas3-type" evidence="12">
    <location>
        <begin position="7"/>
        <end position="208"/>
    </location>
</feature>
<evidence type="ECO:0000256" key="4">
    <source>
        <dbReference type="ARBA" id="ARBA00022723"/>
    </source>
</evidence>
<dbReference type="Proteomes" id="UP000185612">
    <property type="component" value="Unassembled WGS sequence"/>
</dbReference>
<evidence type="ECO:0000256" key="2">
    <source>
        <dbReference type="ARBA" id="ARBA00009046"/>
    </source>
</evidence>
<keyword evidence="9" id="KW-0051">Antiviral defense</keyword>
<feature type="domain" description="Helicase C-terminal" evidence="11">
    <location>
        <begin position="565"/>
        <end position="731"/>
    </location>
</feature>
<dbReference type="InterPro" id="IPR041372">
    <property type="entry name" value="Cas3_C"/>
</dbReference>
<evidence type="ECO:0000256" key="3">
    <source>
        <dbReference type="ARBA" id="ARBA00022722"/>
    </source>
</evidence>
<keyword evidence="5" id="KW-0547">Nucleotide-binding</keyword>
<dbReference type="SMART" id="SM00490">
    <property type="entry name" value="HELICc"/>
    <property type="match status" value="1"/>
</dbReference>
<dbReference type="Pfam" id="PF18019">
    <property type="entry name" value="Cas3_HD"/>
    <property type="match status" value="1"/>
</dbReference>
<dbReference type="Pfam" id="PF18395">
    <property type="entry name" value="Cas3_C"/>
    <property type="match status" value="1"/>
</dbReference>
<organism evidence="13 14">
    <name type="scientific">Buchananella hordeovulneris</name>
    <dbReference type="NCBI Taxonomy" id="52770"/>
    <lineage>
        <taxon>Bacteria</taxon>
        <taxon>Bacillati</taxon>
        <taxon>Actinomycetota</taxon>
        <taxon>Actinomycetes</taxon>
        <taxon>Actinomycetales</taxon>
        <taxon>Actinomycetaceae</taxon>
        <taxon>Buchananella</taxon>
    </lineage>
</organism>
<evidence type="ECO:0000259" key="11">
    <source>
        <dbReference type="PROSITE" id="PS51194"/>
    </source>
</evidence>
<dbReference type="SUPFAM" id="SSF52540">
    <property type="entry name" value="P-loop containing nucleoside triphosphate hydrolases"/>
    <property type="match status" value="1"/>
</dbReference>
<dbReference type="PROSITE" id="PS51194">
    <property type="entry name" value="HELICASE_CTER"/>
    <property type="match status" value="1"/>
</dbReference>
<dbReference type="PROSITE" id="PS51643">
    <property type="entry name" value="HD_CAS3"/>
    <property type="match status" value="1"/>
</dbReference>
<dbReference type="GO" id="GO:0003723">
    <property type="term" value="F:RNA binding"/>
    <property type="evidence" value="ECO:0007669"/>
    <property type="project" value="TreeGrafter"/>
</dbReference>
<evidence type="ECO:0000256" key="6">
    <source>
        <dbReference type="ARBA" id="ARBA00022801"/>
    </source>
</evidence>
<proteinExistence type="inferred from homology"/>
<dbReference type="InterPro" id="IPR027417">
    <property type="entry name" value="P-loop_NTPase"/>
</dbReference>
<dbReference type="InterPro" id="IPR001650">
    <property type="entry name" value="Helicase_C-like"/>
</dbReference>
<dbReference type="GO" id="GO:0003724">
    <property type="term" value="F:RNA helicase activity"/>
    <property type="evidence" value="ECO:0007669"/>
    <property type="project" value="TreeGrafter"/>
</dbReference>
<gene>
    <name evidence="13" type="ORF">BSZ40_08645</name>
</gene>
<dbReference type="Pfam" id="PF22590">
    <property type="entry name" value="Cas3-like_C_2"/>
    <property type="match status" value="1"/>
</dbReference>
<dbReference type="GO" id="GO:0004518">
    <property type="term" value="F:nuclease activity"/>
    <property type="evidence" value="ECO:0007669"/>
    <property type="project" value="UniProtKB-KW"/>
</dbReference>
<dbReference type="InterPro" id="IPR014001">
    <property type="entry name" value="Helicase_ATP-bd"/>
</dbReference>
<dbReference type="AlphaFoldDB" id="A0A1Q5PUT7"/>
<dbReference type="CDD" id="cd09641">
    <property type="entry name" value="Cas3''_I"/>
    <property type="match status" value="1"/>
</dbReference>
<dbReference type="Gene3D" id="3.40.50.300">
    <property type="entry name" value="P-loop containing nucleotide triphosphate hydrolases"/>
    <property type="match status" value="2"/>
</dbReference>
<keyword evidence="8" id="KW-0067">ATP-binding</keyword>
<dbReference type="InterPro" id="IPR006483">
    <property type="entry name" value="CRISPR-assoc_Cas3_HD"/>
</dbReference>
<keyword evidence="6" id="KW-0378">Hydrolase</keyword>
<sequence length="948" mass="103862">MPRDGSAITHWLPLWLHLEDTAAVAGRLVDAYGPSLEAAARRQFGDDDPLGHLRAVMQFLGAVHDVGKVSPGFSHQVGELYDRCSEAGLPKSQRIPVPPPTHGVVGQLAVEEEARKWQWKNPKALASVVGGHHGIPASSSRLQRERGALKRPGGAYGGPKWAQVRSELINRAAALPEVAPRLAGWKELEWSIPFLVLAEGLLIMADWIASADEFFPLLNVRSDGARFLVPEVHAERVEAGWRTFDLPAGWRPRDTGRDASELLAARFDLPADAQPRPMQRAALQAARDMELPGLLVIEDLMGAGKTEAAFLAAEVLAARTGRQGCLVALPTQATADAMFKRLLTWLGSLDDESSVQGEAQRFPTQLLHGRSNFNEDLRQLRRASLLGSERAFRGPELNTGTPDIGRDDGQPHGAEIASWFTGRKKSILADFAVSTIDHVLFAALCSKHLALRHLGLAKKVIVIDEVHASDWYMSHFLERALEWLGAYGVPVVLLSATLNDDVRHGLLAAYRRGLGAEEEANTPRLLETGYPLLSAATATGVFGQAVEQARPSVAARMELTAADPDLVPLLDELLVDGGCVLVVRNTVRRAQETYRELRAHFGAEVTLLHSRFLLRDRQAAEKRLREQFGPPEKAQRPARAIVVATQVVEQSLDIDFDYLVSDLAPLDVLLQRVGRVHRHARPHRPAALNTPGVLVVNVPELTLEPALESGSGAVYGDYLLLRTAQALRERATGGMLTVTLPDDIASCMTAVFSRAEGTVEAWPEELQAAQEKLAKLRHEQSAEAYQFLLGEPRNTLPLPSLENWLPLVTNPNDEGGREKLMQGRVRLGDDSFEVLVVDETDEGNWRLVDSAGPGRGEVLPTDQVPDFTLLQKLAASVVRLPKSLTIGKLGDELIEKLECNFCPAWQSSPLLRGQLILLLKNEMAELGKKKVHYDCAIGLEEIEDDLTC</sequence>
<evidence type="ECO:0000256" key="5">
    <source>
        <dbReference type="ARBA" id="ARBA00022741"/>
    </source>
</evidence>
<dbReference type="InterPro" id="IPR006474">
    <property type="entry name" value="Helicase_Cas3_CRISPR-ass_core"/>
</dbReference>
<evidence type="ECO:0000259" key="12">
    <source>
        <dbReference type="PROSITE" id="PS51643"/>
    </source>
</evidence>
<reference evidence="14" key="1">
    <citation type="submission" date="2016-12" db="EMBL/GenBank/DDBJ databases">
        <authorList>
            <person name="Meng X."/>
        </authorList>
    </citation>
    <scope>NUCLEOTIDE SEQUENCE [LARGE SCALE GENOMIC DNA]</scope>
    <source>
        <strain evidence="14">DSM 20732</strain>
    </source>
</reference>
<comment type="similarity">
    <text evidence="2">In the central section; belongs to the CRISPR-associated helicase Cas3 family.</text>
</comment>
<dbReference type="InParanoid" id="A0A1Q5PUT7"/>
<dbReference type="InterPro" id="IPR038257">
    <property type="entry name" value="CRISPR-assoc_Cas3_HD_sf"/>
</dbReference>
<evidence type="ECO:0000256" key="8">
    <source>
        <dbReference type="ARBA" id="ARBA00022840"/>
    </source>
</evidence>
<evidence type="ECO:0000256" key="1">
    <source>
        <dbReference type="ARBA" id="ARBA00006847"/>
    </source>
</evidence>
<dbReference type="EMBL" id="MQVS01000009">
    <property type="protein sequence ID" value="OKL51219.1"/>
    <property type="molecule type" value="Genomic_DNA"/>
</dbReference>
<dbReference type="GO" id="GO:0016787">
    <property type="term" value="F:hydrolase activity"/>
    <property type="evidence" value="ECO:0007669"/>
    <property type="project" value="UniProtKB-KW"/>
</dbReference>
<keyword evidence="4" id="KW-0479">Metal-binding</keyword>
<keyword evidence="14" id="KW-1185">Reference proteome</keyword>
<comment type="caution">
    <text evidence="13">The sequence shown here is derived from an EMBL/GenBank/DDBJ whole genome shotgun (WGS) entry which is preliminary data.</text>
</comment>
<evidence type="ECO:0000256" key="7">
    <source>
        <dbReference type="ARBA" id="ARBA00022806"/>
    </source>
</evidence>
<keyword evidence="3" id="KW-0540">Nuclease</keyword>
<evidence type="ECO:0008006" key="15">
    <source>
        <dbReference type="Google" id="ProtNLM"/>
    </source>
</evidence>
<feature type="domain" description="Helicase ATP-binding" evidence="10">
    <location>
        <begin position="286"/>
        <end position="516"/>
    </location>
</feature>
<dbReference type="NCBIfam" id="TIGR01587">
    <property type="entry name" value="cas3_core"/>
    <property type="match status" value="1"/>
</dbReference>
<dbReference type="InterPro" id="IPR050547">
    <property type="entry name" value="DEAD_box_RNA_helicases"/>
</dbReference>
<dbReference type="GO" id="GO:0005524">
    <property type="term" value="F:ATP binding"/>
    <property type="evidence" value="ECO:0007669"/>
    <property type="project" value="UniProtKB-KW"/>
</dbReference>
<dbReference type="STRING" id="52770.BSZ40_08645"/>
<keyword evidence="7" id="KW-0347">Helicase</keyword>
<dbReference type="InterPro" id="IPR054712">
    <property type="entry name" value="Cas3-like_dom"/>
</dbReference>
<accession>A0A1Q5PUT7</accession>
<dbReference type="PROSITE" id="PS51192">
    <property type="entry name" value="HELICASE_ATP_BIND_1"/>
    <property type="match status" value="1"/>
</dbReference>
<evidence type="ECO:0000313" key="13">
    <source>
        <dbReference type="EMBL" id="OKL51219.1"/>
    </source>
</evidence>
<name>A0A1Q5PUT7_9ACTO</name>
<dbReference type="PANTHER" id="PTHR47963">
    <property type="entry name" value="DEAD-BOX ATP-DEPENDENT RNA HELICASE 47, MITOCHONDRIAL"/>
    <property type="match status" value="1"/>
</dbReference>
<evidence type="ECO:0000259" key="10">
    <source>
        <dbReference type="PROSITE" id="PS51192"/>
    </source>
</evidence>
<dbReference type="SMART" id="SM00487">
    <property type="entry name" value="DEXDc"/>
    <property type="match status" value="1"/>
</dbReference>
<protein>
    <recommendedName>
        <fullName evidence="15">CRISPR-associated helicase Cas3</fullName>
    </recommendedName>
</protein>
<dbReference type="Gene3D" id="1.10.3210.30">
    <property type="match status" value="1"/>
</dbReference>
<dbReference type="GO" id="GO:0046872">
    <property type="term" value="F:metal ion binding"/>
    <property type="evidence" value="ECO:0007669"/>
    <property type="project" value="UniProtKB-KW"/>
</dbReference>
<dbReference type="PANTHER" id="PTHR47963:SF9">
    <property type="entry name" value="CRISPR-ASSOCIATED ENDONUCLEASE_HELICASE CAS3"/>
    <property type="match status" value="1"/>
</dbReference>
<comment type="similarity">
    <text evidence="1">In the N-terminal section; belongs to the CRISPR-associated nuclease Cas3-HD family.</text>
</comment>